<protein>
    <submittedName>
        <fullName evidence="5">Glycerol-3-phosphate regulon repressor</fullName>
    </submittedName>
</protein>
<name>A0A344UWR8_9ACTN</name>
<dbReference type="KEGG" id="acij:JS278_02578"/>
<organism evidence="5 6">
    <name type="scientific">Acidipropionibacterium virtanenii</name>
    <dbReference type="NCBI Taxonomy" id="2057246"/>
    <lineage>
        <taxon>Bacteria</taxon>
        <taxon>Bacillati</taxon>
        <taxon>Actinomycetota</taxon>
        <taxon>Actinomycetes</taxon>
        <taxon>Propionibacteriales</taxon>
        <taxon>Propionibacteriaceae</taxon>
        <taxon>Acidipropionibacterium</taxon>
    </lineage>
</organism>
<sequence>MVRGMKAIRQGQIQAMLARHEICTVAELARGLGASPSTIRRDLADLAVRGEVVRERGGARSADSTDADEATPFVEVAEHNRLAKEAIARRAVSMVADGDVVIIDIGTTTRLLARHLRGRAVTVVTTSLTVLDELRPDPATEVILVGGVLRRAYHSLVGVIAEDVLSKLSADLAFLGTSGVNARGQVLDTSLVEVPVKRAMLRAAGRHVLLADHDKFPGAGALEVTGVEGFDAVVTDHRTGQEALEMLADRQVEVVVA</sequence>
<dbReference type="PRINTS" id="PR00037">
    <property type="entry name" value="HTHLACR"/>
</dbReference>
<dbReference type="Gene3D" id="1.10.10.10">
    <property type="entry name" value="Winged helix-like DNA-binding domain superfamily/Winged helix DNA-binding domain"/>
    <property type="match status" value="1"/>
</dbReference>
<proteinExistence type="predicted"/>
<dbReference type="PANTHER" id="PTHR30363">
    <property type="entry name" value="HTH-TYPE TRANSCRIPTIONAL REGULATOR SRLR-RELATED"/>
    <property type="match status" value="1"/>
</dbReference>
<dbReference type="SMART" id="SM00420">
    <property type="entry name" value="HTH_DEOR"/>
    <property type="match status" value="1"/>
</dbReference>
<evidence type="ECO:0000313" key="5">
    <source>
        <dbReference type="EMBL" id="AXE39716.1"/>
    </source>
</evidence>
<dbReference type="InterPro" id="IPR036388">
    <property type="entry name" value="WH-like_DNA-bd_sf"/>
</dbReference>
<evidence type="ECO:0000256" key="1">
    <source>
        <dbReference type="ARBA" id="ARBA00023015"/>
    </source>
</evidence>
<dbReference type="InterPro" id="IPR050313">
    <property type="entry name" value="Carb_Metab_HTH_regulators"/>
</dbReference>
<dbReference type="SMART" id="SM01134">
    <property type="entry name" value="DeoRC"/>
    <property type="match status" value="1"/>
</dbReference>
<dbReference type="InterPro" id="IPR001034">
    <property type="entry name" value="DeoR_HTH"/>
</dbReference>
<dbReference type="PROSITE" id="PS00894">
    <property type="entry name" value="HTH_DEOR_1"/>
    <property type="match status" value="1"/>
</dbReference>
<dbReference type="Proteomes" id="UP000251995">
    <property type="component" value="Chromosome"/>
</dbReference>
<dbReference type="InterPro" id="IPR037171">
    <property type="entry name" value="NagB/RpiA_transferase-like"/>
</dbReference>
<dbReference type="GO" id="GO:0003700">
    <property type="term" value="F:DNA-binding transcription factor activity"/>
    <property type="evidence" value="ECO:0007669"/>
    <property type="project" value="InterPro"/>
</dbReference>
<reference evidence="5 6" key="1">
    <citation type="submission" date="2017-12" db="EMBL/GenBank/DDBJ databases">
        <title>The whole genome sequence of the Acidipropionibacterium virtanenii sp. nov. type strain JS278.</title>
        <authorList>
            <person name="Laine P."/>
            <person name="Deptula P."/>
            <person name="Varmanen P."/>
            <person name="Auvinen P."/>
        </authorList>
    </citation>
    <scope>NUCLEOTIDE SEQUENCE [LARGE SCALE GENOMIC DNA]</scope>
    <source>
        <strain evidence="5 6">JS278</strain>
    </source>
</reference>
<accession>A0A344UWR8</accession>
<dbReference type="InterPro" id="IPR018356">
    <property type="entry name" value="Tscrpt_reg_HTH_DeoR_CS"/>
</dbReference>
<evidence type="ECO:0000313" key="6">
    <source>
        <dbReference type="Proteomes" id="UP000251995"/>
    </source>
</evidence>
<dbReference type="Pfam" id="PF00455">
    <property type="entry name" value="DeoRC"/>
    <property type="match status" value="1"/>
</dbReference>
<dbReference type="GO" id="GO:0003677">
    <property type="term" value="F:DNA binding"/>
    <property type="evidence" value="ECO:0007669"/>
    <property type="project" value="UniProtKB-KW"/>
</dbReference>
<feature type="domain" description="HTH deoR-type" evidence="4">
    <location>
        <begin position="6"/>
        <end position="61"/>
    </location>
</feature>
<dbReference type="PROSITE" id="PS51000">
    <property type="entry name" value="HTH_DEOR_2"/>
    <property type="match status" value="1"/>
</dbReference>
<keyword evidence="2" id="KW-0238">DNA-binding</keyword>
<dbReference type="EMBL" id="CP025198">
    <property type="protein sequence ID" value="AXE39716.1"/>
    <property type="molecule type" value="Genomic_DNA"/>
</dbReference>
<keyword evidence="1" id="KW-0805">Transcription regulation</keyword>
<keyword evidence="3" id="KW-0804">Transcription</keyword>
<dbReference type="SUPFAM" id="SSF100950">
    <property type="entry name" value="NagB/RpiA/CoA transferase-like"/>
    <property type="match status" value="1"/>
</dbReference>
<dbReference type="Pfam" id="PF08220">
    <property type="entry name" value="HTH_DeoR"/>
    <property type="match status" value="1"/>
</dbReference>
<dbReference type="Gene3D" id="3.40.50.1360">
    <property type="match status" value="1"/>
</dbReference>
<dbReference type="AlphaFoldDB" id="A0A344UWR8"/>
<keyword evidence="6" id="KW-1185">Reference proteome</keyword>
<dbReference type="SUPFAM" id="SSF46785">
    <property type="entry name" value="Winged helix' DNA-binding domain"/>
    <property type="match status" value="1"/>
</dbReference>
<evidence type="ECO:0000256" key="3">
    <source>
        <dbReference type="ARBA" id="ARBA00023163"/>
    </source>
</evidence>
<evidence type="ECO:0000256" key="2">
    <source>
        <dbReference type="ARBA" id="ARBA00023125"/>
    </source>
</evidence>
<evidence type="ECO:0000259" key="4">
    <source>
        <dbReference type="PROSITE" id="PS51000"/>
    </source>
</evidence>
<dbReference type="InterPro" id="IPR036390">
    <property type="entry name" value="WH_DNA-bd_sf"/>
</dbReference>
<dbReference type="PANTHER" id="PTHR30363:SF44">
    <property type="entry name" value="AGA OPERON TRANSCRIPTIONAL REPRESSOR-RELATED"/>
    <property type="match status" value="1"/>
</dbReference>
<dbReference type="InterPro" id="IPR014036">
    <property type="entry name" value="DeoR-like_C"/>
</dbReference>
<gene>
    <name evidence="5" type="primary">glpR</name>
    <name evidence="5" type="ORF">JS278_02578</name>
</gene>